<evidence type="ECO:0000256" key="4">
    <source>
        <dbReference type="ARBA" id="ARBA00023033"/>
    </source>
</evidence>
<dbReference type="HAMAP" id="MF_00845">
    <property type="entry name" value="TetX_monooxygenase"/>
    <property type="match status" value="1"/>
</dbReference>
<dbReference type="GO" id="GO:0004497">
    <property type="term" value="F:monooxygenase activity"/>
    <property type="evidence" value="ECO:0007669"/>
    <property type="project" value="UniProtKB-KW"/>
</dbReference>
<dbReference type="GO" id="GO:0046677">
    <property type="term" value="P:response to antibiotic"/>
    <property type="evidence" value="ECO:0007669"/>
    <property type="project" value="InterPro"/>
</dbReference>
<feature type="domain" description="FAD-binding" evidence="5">
    <location>
        <begin position="9"/>
        <end position="331"/>
    </location>
</feature>
<proteinExistence type="inferred from homology"/>
<keyword evidence="1" id="KW-0285">Flavoprotein</keyword>
<dbReference type="Gene3D" id="3.50.50.60">
    <property type="entry name" value="FAD/NAD(P)-binding domain"/>
    <property type="match status" value="1"/>
</dbReference>
<dbReference type="PRINTS" id="PR00420">
    <property type="entry name" value="RNGMNOXGNASE"/>
</dbReference>
<evidence type="ECO:0000256" key="3">
    <source>
        <dbReference type="ARBA" id="ARBA00023002"/>
    </source>
</evidence>
<comment type="caution">
    <text evidence="6">The sequence shown here is derived from an EMBL/GenBank/DDBJ whole genome shotgun (WGS) entry which is preliminary data.</text>
</comment>
<dbReference type="Proteomes" id="UP000663891">
    <property type="component" value="Unassembled WGS sequence"/>
</dbReference>
<reference evidence="6" key="1">
    <citation type="submission" date="2021-02" db="EMBL/GenBank/DDBJ databases">
        <authorList>
            <person name="Nowell W R."/>
        </authorList>
    </citation>
    <scope>NUCLEOTIDE SEQUENCE</scope>
</reference>
<dbReference type="Proteomes" id="UP000663881">
    <property type="component" value="Unassembled WGS sequence"/>
</dbReference>
<dbReference type="SUPFAM" id="SSF51905">
    <property type="entry name" value="FAD/NAD(P)-binding domain"/>
    <property type="match status" value="1"/>
</dbReference>
<evidence type="ECO:0000313" key="7">
    <source>
        <dbReference type="EMBL" id="CAF4044699.1"/>
    </source>
</evidence>
<protein>
    <recommendedName>
        <fullName evidence="5">FAD-binding domain-containing protein</fullName>
    </recommendedName>
</protein>
<dbReference type="PANTHER" id="PTHR46972:SF1">
    <property type="entry name" value="FAD DEPENDENT OXIDOREDUCTASE DOMAIN-CONTAINING PROTEIN"/>
    <property type="match status" value="1"/>
</dbReference>
<evidence type="ECO:0000259" key="5">
    <source>
        <dbReference type="Pfam" id="PF01494"/>
    </source>
</evidence>
<sequence length="396" mass="44236">MSTNNIGRIIIVGAGPGGLTLARILQLKGFEVTIYERESHIDVRSQGGTLDLHVHSGQYALKTAELFEEFQAVCRPEGQDTRIIGKSGTIYYEEVVPDKNYDRPEIDRRDLRQILLKSLKKDTVIQGHNLLNIQSIGNGQHKLTFDNGITDVADLVIGADGAWSRVRHLVSKEKPHYCGATMIEAQFTEVDDRHPEISKLTGRGTMFALSDNKGLFAQRNGGNQIRVYITLRVPENWIAESGVHFDQPEQVRTHLLELFSDWDNSLLNLIQVCDANFIPRPLYMLPINQKWETQQGVTLLGDAAHLMCPFAGEGVNLAMLDATELALAITNSTDLTQSIHEYEQKMLSRAAESSEESLTNLDLFISPDDSAKKACDWFKKMMEGGPPDNNENSVTE</sequence>
<dbReference type="GO" id="GO:0071949">
    <property type="term" value="F:FAD binding"/>
    <property type="evidence" value="ECO:0007669"/>
    <property type="project" value="InterPro"/>
</dbReference>
<keyword evidence="3" id="KW-0560">Oxidoreductase</keyword>
<evidence type="ECO:0000313" key="8">
    <source>
        <dbReference type="Proteomes" id="UP000663891"/>
    </source>
</evidence>
<name>A0A815RGQ7_9BILA</name>
<dbReference type="Pfam" id="PF01494">
    <property type="entry name" value="FAD_binding_3"/>
    <property type="match status" value="1"/>
</dbReference>
<dbReference type="InterPro" id="IPR036188">
    <property type="entry name" value="FAD/NAD-bd_sf"/>
</dbReference>
<keyword evidence="2" id="KW-0274">FAD</keyword>
<dbReference type="AlphaFoldDB" id="A0A815RGQ7"/>
<dbReference type="PANTHER" id="PTHR46972">
    <property type="entry name" value="MONOOXYGENASE ASQM-RELATED"/>
    <property type="match status" value="1"/>
</dbReference>
<dbReference type="EMBL" id="CAJOAY010003886">
    <property type="protein sequence ID" value="CAF4044699.1"/>
    <property type="molecule type" value="Genomic_DNA"/>
</dbReference>
<keyword evidence="4" id="KW-0503">Monooxygenase</keyword>
<dbReference type="InterPro" id="IPR043683">
    <property type="entry name" value="TetX_monooxygenase"/>
</dbReference>
<dbReference type="InterPro" id="IPR002938">
    <property type="entry name" value="FAD-bd"/>
</dbReference>
<dbReference type="OrthoDB" id="9984371at2759"/>
<gene>
    <name evidence="7" type="ORF">OKA104_LOCUS32402</name>
    <name evidence="6" type="ORF">VCS650_LOCUS40958</name>
</gene>
<accession>A0A815RGQ7</accession>
<dbReference type="EMBL" id="CAJNON010001646">
    <property type="protein sequence ID" value="CAF1477169.1"/>
    <property type="molecule type" value="Genomic_DNA"/>
</dbReference>
<evidence type="ECO:0000256" key="1">
    <source>
        <dbReference type="ARBA" id="ARBA00022630"/>
    </source>
</evidence>
<evidence type="ECO:0000313" key="6">
    <source>
        <dbReference type="EMBL" id="CAF1477169.1"/>
    </source>
</evidence>
<organism evidence="6 8">
    <name type="scientific">Adineta steineri</name>
    <dbReference type="NCBI Taxonomy" id="433720"/>
    <lineage>
        <taxon>Eukaryota</taxon>
        <taxon>Metazoa</taxon>
        <taxon>Spiralia</taxon>
        <taxon>Gnathifera</taxon>
        <taxon>Rotifera</taxon>
        <taxon>Eurotatoria</taxon>
        <taxon>Bdelloidea</taxon>
        <taxon>Adinetida</taxon>
        <taxon>Adinetidae</taxon>
        <taxon>Adineta</taxon>
    </lineage>
</organism>
<evidence type="ECO:0000256" key="2">
    <source>
        <dbReference type="ARBA" id="ARBA00022827"/>
    </source>
</evidence>